<evidence type="ECO:0000256" key="7">
    <source>
        <dbReference type="SAM" id="MobiDB-lite"/>
    </source>
</evidence>
<evidence type="ECO:0000313" key="11">
    <source>
        <dbReference type="Proteomes" id="UP000194151"/>
    </source>
</evidence>
<evidence type="ECO:0000256" key="6">
    <source>
        <dbReference type="ARBA" id="ARBA00023136"/>
    </source>
</evidence>
<sequence length="555" mass="59711">MAQDNDSGDGPPVGAATITRKKRHLSWIWAVPLVALLAGAALVLRTWYESGPAITITFATAEGIEAGKTQIRYKEVNVGQIEGVRLAEDRSHVIATARLAKEAASLAQQGTNFWVVRPRLGFSGVSGLGTLFSGAYIGVDAPGKPVAGHPKTDFIGLEAPPEVLQDRPGRRFNLQTATLGSLDIGSPVYYRRIAVGQVIGYQLDGEGRHVNVQVFVDAPNDRYVNDATRFWNASGVDVSINAQGLQVRTQSILAVALGGLAFEDFGRSSDMAASDASARDRPFPIFDSEQAARARPDGAPLKVRMRFSQSVRGLSVGAPIDFHGIALGQVDAIDMRFDRAGAQFYPVISGTIYPDRLGSVAKVVHEYAGPDFQNPSGRLLAQLIERGMRGQLRTGNLLTGQLYVALDEFPQAPPVAFTMSMPAEIPTVPNNLDQLQQQLASIAAKIEKIPFDRIADDLHTTLASASRLVTRLDRQVAPEAQAALRQATRAMGQIATIMGTETGPVADLQRTLTELGRTARSLRALADYLQSNPEALLRGRSPDPAPRSRRAAEVP</sequence>
<evidence type="ECO:0000256" key="8">
    <source>
        <dbReference type="SAM" id="Phobius"/>
    </source>
</evidence>
<name>A0A1W6YKX6_9BORD</name>
<keyword evidence="11" id="KW-1185">Reference proteome</keyword>
<evidence type="ECO:0000256" key="5">
    <source>
        <dbReference type="ARBA" id="ARBA00022989"/>
    </source>
</evidence>
<gene>
    <name evidence="10" type="ORF">CAL12_13475</name>
</gene>
<dbReference type="KEGG" id="bgv:CAL12_13475"/>
<dbReference type="Pfam" id="PF02470">
    <property type="entry name" value="MlaD"/>
    <property type="match status" value="3"/>
</dbReference>
<accession>A0A1W6YKX6</accession>
<dbReference type="PANTHER" id="PTHR30462">
    <property type="entry name" value="INTERMEMBRANE TRANSPORT PROTEIN PQIB-RELATED"/>
    <property type="match status" value="1"/>
</dbReference>
<evidence type="ECO:0000256" key="3">
    <source>
        <dbReference type="ARBA" id="ARBA00022519"/>
    </source>
</evidence>
<feature type="transmembrane region" description="Helical" evidence="8">
    <location>
        <begin position="27"/>
        <end position="48"/>
    </location>
</feature>
<keyword evidence="4 8" id="KW-0812">Transmembrane</keyword>
<reference evidence="10 11" key="1">
    <citation type="submission" date="2017-05" db="EMBL/GenBank/DDBJ databases">
        <title>Complete and WGS of Bordetella genogroups.</title>
        <authorList>
            <person name="Spilker T."/>
            <person name="LiPuma J."/>
        </authorList>
    </citation>
    <scope>NUCLEOTIDE SEQUENCE [LARGE SCALE GENOMIC DNA]</scope>
    <source>
        <strain evidence="10 11">AU19157</strain>
    </source>
</reference>
<evidence type="ECO:0000256" key="1">
    <source>
        <dbReference type="ARBA" id="ARBA00004533"/>
    </source>
</evidence>
<feature type="domain" description="Mce/MlaD" evidence="9">
    <location>
        <begin position="51"/>
        <end position="141"/>
    </location>
</feature>
<dbReference type="GO" id="GO:0005886">
    <property type="term" value="C:plasma membrane"/>
    <property type="evidence" value="ECO:0007669"/>
    <property type="project" value="UniProtKB-SubCell"/>
</dbReference>
<proteinExistence type="predicted"/>
<evidence type="ECO:0000256" key="4">
    <source>
        <dbReference type="ARBA" id="ARBA00022692"/>
    </source>
</evidence>
<feature type="region of interest" description="Disordered" evidence="7">
    <location>
        <begin position="533"/>
        <end position="555"/>
    </location>
</feature>
<dbReference type="InterPro" id="IPR003399">
    <property type="entry name" value="Mce/MlaD"/>
</dbReference>
<evidence type="ECO:0000259" key="9">
    <source>
        <dbReference type="Pfam" id="PF02470"/>
    </source>
</evidence>
<dbReference type="AlphaFoldDB" id="A0A1W6YKX6"/>
<dbReference type="OrthoDB" id="9806984at2"/>
<organism evidence="10 11">
    <name type="scientific">Bordetella genomosp. 8</name>
    <dbReference type="NCBI Taxonomy" id="1416806"/>
    <lineage>
        <taxon>Bacteria</taxon>
        <taxon>Pseudomonadati</taxon>
        <taxon>Pseudomonadota</taxon>
        <taxon>Betaproteobacteria</taxon>
        <taxon>Burkholderiales</taxon>
        <taxon>Alcaligenaceae</taxon>
        <taxon>Bordetella</taxon>
    </lineage>
</organism>
<keyword evidence="5 8" id="KW-1133">Transmembrane helix</keyword>
<feature type="domain" description="Mce/MlaD" evidence="9">
    <location>
        <begin position="169"/>
        <end position="245"/>
    </location>
</feature>
<evidence type="ECO:0000313" key="10">
    <source>
        <dbReference type="EMBL" id="ARP81722.1"/>
    </source>
</evidence>
<dbReference type="STRING" id="1416806.CAL12_13475"/>
<comment type="subcellular location">
    <subcellularLocation>
        <location evidence="1">Cell inner membrane</location>
    </subcellularLocation>
</comment>
<dbReference type="InterPro" id="IPR051800">
    <property type="entry name" value="PqiA-PqiB_transport"/>
</dbReference>
<dbReference type="PANTHER" id="PTHR30462:SF0">
    <property type="entry name" value="INTERMEMBRANE TRANSPORT PROTEIN YEBT"/>
    <property type="match status" value="1"/>
</dbReference>
<keyword evidence="3" id="KW-0997">Cell inner membrane</keyword>
<evidence type="ECO:0000256" key="2">
    <source>
        <dbReference type="ARBA" id="ARBA00022475"/>
    </source>
</evidence>
<keyword evidence="6 8" id="KW-0472">Membrane</keyword>
<dbReference type="Proteomes" id="UP000194151">
    <property type="component" value="Chromosome"/>
</dbReference>
<dbReference type="RefSeq" id="WP_086064909.1">
    <property type="nucleotide sequence ID" value="NZ_CP021108.1"/>
</dbReference>
<protein>
    <submittedName>
        <fullName evidence="10">Paraquat-inducible protein B</fullName>
    </submittedName>
</protein>
<feature type="domain" description="Mce/MlaD" evidence="9">
    <location>
        <begin position="302"/>
        <end position="407"/>
    </location>
</feature>
<dbReference type="EMBL" id="CP021108">
    <property type="protein sequence ID" value="ARP81722.1"/>
    <property type="molecule type" value="Genomic_DNA"/>
</dbReference>
<keyword evidence="2" id="KW-1003">Cell membrane</keyword>